<evidence type="ECO:0000256" key="1">
    <source>
        <dbReference type="ARBA" id="ARBA00009589"/>
    </source>
</evidence>
<protein>
    <submittedName>
        <fullName evidence="3">5'-nucleotidase</fullName>
    </submittedName>
</protein>
<feature type="active site" description="Nucleophile" evidence="2">
    <location>
        <position position="6"/>
    </location>
</feature>
<dbReference type="SUPFAM" id="SSF56784">
    <property type="entry name" value="HAD-like"/>
    <property type="match status" value="1"/>
</dbReference>
<name>A0A4R6EHD1_9RHOO</name>
<dbReference type="SFLD" id="SFLDS00003">
    <property type="entry name" value="Haloacid_Dehalogenase"/>
    <property type="match status" value="1"/>
</dbReference>
<dbReference type="Gene3D" id="1.10.40.40">
    <property type="entry name" value="Deoxyribonucleotidase, domain 2"/>
    <property type="match status" value="1"/>
</dbReference>
<organism evidence="3 4">
    <name type="scientific">Azoarcus indigens</name>
    <dbReference type="NCBI Taxonomy" id="29545"/>
    <lineage>
        <taxon>Bacteria</taxon>
        <taxon>Pseudomonadati</taxon>
        <taxon>Pseudomonadota</taxon>
        <taxon>Betaproteobacteria</taxon>
        <taxon>Rhodocyclales</taxon>
        <taxon>Zoogloeaceae</taxon>
        <taxon>Azoarcus</taxon>
    </lineage>
</organism>
<dbReference type="RefSeq" id="WP_133587681.1">
    <property type="nucleotide sequence ID" value="NZ_SNVV01000001.1"/>
</dbReference>
<dbReference type="GO" id="GO:0008253">
    <property type="term" value="F:5'-nucleotidase activity"/>
    <property type="evidence" value="ECO:0007669"/>
    <property type="project" value="InterPro"/>
</dbReference>
<proteinExistence type="inferred from homology"/>
<dbReference type="Proteomes" id="UP000295129">
    <property type="component" value="Unassembled WGS sequence"/>
</dbReference>
<dbReference type="PANTHER" id="PTHR16504">
    <property type="entry name" value="5'(3')-DEOXYRIBONUCLEOTIDASE"/>
    <property type="match status" value="1"/>
</dbReference>
<evidence type="ECO:0000256" key="2">
    <source>
        <dbReference type="PIRSR" id="PIRSR610708-1"/>
    </source>
</evidence>
<dbReference type="InterPro" id="IPR036412">
    <property type="entry name" value="HAD-like_sf"/>
</dbReference>
<feature type="active site" description="Proton donor" evidence="2">
    <location>
        <position position="8"/>
    </location>
</feature>
<reference evidence="3 4" key="1">
    <citation type="submission" date="2019-03" db="EMBL/GenBank/DDBJ databases">
        <title>Genomic Encyclopedia of Type Strains, Phase IV (KMG-IV): sequencing the most valuable type-strain genomes for metagenomic binning, comparative biology and taxonomic classification.</title>
        <authorList>
            <person name="Goeker M."/>
        </authorList>
    </citation>
    <scope>NUCLEOTIDE SEQUENCE [LARGE SCALE GENOMIC DNA]</scope>
    <source>
        <strain evidence="3 4">DSM 12121</strain>
    </source>
</reference>
<dbReference type="InterPro" id="IPR023214">
    <property type="entry name" value="HAD_sf"/>
</dbReference>
<accession>A0A4R6EHD1</accession>
<dbReference type="GO" id="GO:0009223">
    <property type="term" value="P:pyrimidine deoxyribonucleotide catabolic process"/>
    <property type="evidence" value="ECO:0007669"/>
    <property type="project" value="TreeGrafter"/>
</dbReference>
<dbReference type="PANTHER" id="PTHR16504:SF4">
    <property type="entry name" value="5'(3')-DEOXYRIBONUCLEOTIDASE"/>
    <property type="match status" value="1"/>
</dbReference>
<gene>
    <name evidence="3" type="ORF">C7389_101317</name>
</gene>
<dbReference type="InterPro" id="IPR010708">
    <property type="entry name" value="5'(3')-deoxyribonucleotidase"/>
</dbReference>
<keyword evidence="4" id="KW-1185">Reference proteome</keyword>
<dbReference type="Gene3D" id="3.40.50.1000">
    <property type="entry name" value="HAD superfamily/HAD-like"/>
    <property type="match status" value="1"/>
</dbReference>
<dbReference type="OrthoDB" id="6120213at2"/>
<sequence>MLILIDQDGVLADFERAFHAAWQQAGHDFPAVALECRTSLHVRDDYPEALYGAVEAIYTAPGFYRELPPIAGALEGVRGLLEAGHDVRICTAPLNQYRNCVTEKFEWVERHLGADFVDRIILTKDKTVVHGDILVDDNPDIRGSRRPDWRQVLFDQPYNRQLDMPRMSWASWRETLAG</sequence>
<dbReference type="Pfam" id="PF06941">
    <property type="entry name" value="NT5C"/>
    <property type="match status" value="1"/>
</dbReference>
<comment type="caution">
    <text evidence="3">The sequence shown here is derived from an EMBL/GenBank/DDBJ whole genome shotgun (WGS) entry which is preliminary data.</text>
</comment>
<dbReference type="SFLD" id="SFLDG01126">
    <property type="entry name" value="C1.2:_Nucleotidase_Like"/>
    <property type="match status" value="1"/>
</dbReference>
<dbReference type="SFLD" id="SFLDG01145">
    <property type="entry name" value="C1.2.1"/>
    <property type="match status" value="1"/>
</dbReference>
<comment type="similarity">
    <text evidence="1">Belongs to the 5'(3')-deoxyribonucleotidase family.</text>
</comment>
<evidence type="ECO:0000313" key="3">
    <source>
        <dbReference type="EMBL" id="TDN56938.1"/>
    </source>
</evidence>
<evidence type="ECO:0000313" key="4">
    <source>
        <dbReference type="Proteomes" id="UP000295129"/>
    </source>
</evidence>
<dbReference type="AlphaFoldDB" id="A0A4R6EHD1"/>
<dbReference type="EMBL" id="SNVV01000001">
    <property type="protein sequence ID" value="TDN56938.1"/>
    <property type="molecule type" value="Genomic_DNA"/>
</dbReference>